<dbReference type="AlphaFoldDB" id="A0A2K8T5Z1"/>
<keyword evidence="3" id="KW-1185">Reference proteome</keyword>
<evidence type="ECO:0000313" key="2">
    <source>
        <dbReference type="EMBL" id="AUB43081.1"/>
    </source>
</evidence>
<name>A0A2K8T5Z1_9NOSO</name>
<feature type="compositionally biased region" description="Low complexity" evidence="1">
    <location>
        <begin position="53"/>
        <end position="65"/>
    </location>
</feature>
<feature type="region of interest" description="Disordered" evidence="1">
    <location>
        <begin position="53"/>
        <end position="73"/>
    </location>
</feature>
<accession>A0A2K8T5Z1</accession>
<evidence type="ECO:0000256" key="1">
    <source>
        <dbReference type="SAM" id="MobiDB-lite"/>
    </source>
</evidence>
<reference evidence="2 3" key="1">
    <citation type="submission" date="2017-11" db="EMBL/GenBank/DDBJ databases">
        <title>Complete genome of a free-living desiccation-tolerant cyanobacterium and its photosynthetic adaptation to extreme terrestrial habitat.</title>
        <authorList>
            <person name="Shang J."/>
        </authorList>
    </citation>
    <scope>NUCLEOTIDE SEQUENCE [LARGE SCALE GENOMIC DNA]</scope>
    <source>
        <strain evidence="2 3">CCNUN1</strain>
        <plasmid evidence="3">pnfsy03</plasmid>
    </source>
</reference>
<protein>
    <submittedName>
        <fullName evidence="2">Uncharacterized protein</fullName>
    </submittedName>
</protein>
<proteinExistence type="predicted"/>
<gene>
    <name evidence="2" type="ORF">COO91_09239</name>
</gene>
<keyword evidence="2" id="KW-0614">Plasmid</keyword>
<organism evidence="2 3">
    <name type="scientific">Nostoc flagelliforme CCNUN1</name>
    <dbReference type="NCBI Taxonomy" id="2038116"/>
    <lineage>
        <taxon>Bacteria</taxon>
        <taxon>Bacillati</taxon>
        <taxon>Cyanobacteriota</taxon>
        <taxon>Cyanophyceae</taxon>
        <taxon>Nostocales</taxon>
        <taxon>Nostocaceae</taxon>
        <taxon>Nostoc</taxon>
    </lineage>
</organism>
<evidence type="ECO:0000313" key="3">
    <source>
        <dbReference type="Proteomes" id="UP000232003"/>
    </source>
</evidence>
<geneLocation type="plasmid" evidence="3">
    <name>pnfsy03</name>
</geneLocation>
<sequence>MESGRGAEERFVQVLSPLPLRTSAQELTTTQSLCGEALVVCQGNFAGFMVRKSSSFSPASPASPACLHPSKLG</sequence>
<dbReference type="KEGG" id="nfl:COO91_09239"/>
<dbReference type="Proteomes" id="UP000232003">
    <property type="component" value="Plasmid pNFSY03"/>
</dbReference>
<dbReference type="EMBL" id="CP024788">
    <property type="protein sequence ID" value="AUB43081.1"/>
    <property type="molecule type" value="Genomic_DNA"/>
</dbReference>